<proteinExistence type="inferred from homology"/>
<comment type="similarity">
    <text evidence="2">Belongs to the EamA transporter family.</text>
</comment>
<keyword evidence="5 7" id="KW-1133">Transmembrane helix</keyword>
<feature type="transmembrane region" description="Helical" evidence="7">
    <location>
        <begin position="274"/>
        <end position="291"/>
    </location>
</feature>
<dbReference type="Pfam" id="PF00892">
    <property type="entry name" value="EamA"/>
    <property type="match status" value="2"/>
</dbReference>
<gene>
    <name evidence="9" type="primary">txxe 2752-ycxC</name>
    <name evidence="9" type="ORF">TXXE_18725</name>
</gene>
<dbReference type="RefSeq" id="WP_244860681.1">
    <property type="nucleotide sequence ID" value="NZ_CAJRAY010000097.1"/>
</dbReference>
<evidence type="ECO:0000256" key="6">
    <source>
        <dbReference type="ARBA" id="ARBA00023136"/>
    </source>
</evidence>
<feature type="transmembrane region" description="Helical" evidence="7">
    <location>
        <begin position="34"/>
        <end position="55"/>
    </location>
</feature>
<protein>
    <submittedName>
        <fullName evidence="9">DMT superfamily drug/metabolite transporter</fullName>
    </submittedName>
</protein>
<evidence type="ECO:0000256" key="4">
    <source>
        <dbReference type="ARBA" id="ARBA00022692"/>
    </source>
</evidence>
<dbReference type="PANTHER" id="PTHR32322">
    <property type="entry name" value="INNER MEMBRANE TRANSPORTER"/>
    <property type="match status" value="1"/>
</dbReference>
<evidence type="ECO:0000313" key="10">
    <source>
        <dbReference type="Proteomes" id="UP000681526"/>
    </source>
</evidence>
<feature type="transmembrane region" description="Helical" evidence="7">
    <location>
        <begin position="180"/>
        <end position="198"/>
    </location>
</feature>
<feature type="transmembrane region" description="Helical" evidence="7">
    <location>
        <begin position="249"/>
        <end position="268"/>
    </location>
</feature>
<feature type="transmembrane region" description="Helical" evidence="7">
    <location>
        <begin position="218"/>
        <end position="237"/>
    </location>
</feature>
<comment type="caution">
    <text evidence="9">The sequence shown here is derived from an EMBL/GenBank/DDBJ whole genome shotgun (WGS) entry which is preliminary data.</text>
</comment>
<dbReference type="InterPro" id="IPR000620">
    <property type="entry name" value="EamA_dom"/>
</dbReference>
<dbReference type="EMBL" id="CAJRAY010000097">
    <property type="protein sequence ID" value="CAG5092774.1"/>
    <property type="molecule type" value="Genomic_DNA"/>
</dbReference>
<evidence type="ECO:0000313" key="9">
    <source>
        <dbReference type="EMBL" id="CAG5092774.1"/>
    </source>
</evidence>
<keyword evidence="3" id="KW-1003">Cell membrane</keyword>
<name>A0ABM8V8V7_THEXY</name>
<organism evidence="9 10">
    <name type="scientific">Thermobacillus xylanilyticus</name>
    <dbReference type="NCBI Taxonomy" id="76633"/>
    <lineage>
        <taxon>Bacteria</taxon>
        <taxon>Bacillati</taxon>
        <taxon>Bacillota</taxon>
        <taxon>Bacilli</taxon>
        <taxon>Bacillales</taxon>
        <taxon>Paenibacillaceae</taxon>
        <taxon>Thermobacillus</taxon>
    </lineage>
</organism>
<evidence type="ECO:0000256" key="7">
    <source>
        <dbReference type="SAM" id="Phobius"/>
    </source>
</evidence>
<evidence type="ECO:0000256" key="5">
    <source>
        <dbReference type="ARBA" id="ARBA00022989"/>
    </source>
</evidence>
<feature type="transmembrane region" description="Helical" evidence="7">
    <location>
        <begin position="96"/>
        <end position="113"/>
    </location>
</feature>
<feature type="transmembrane region" description="Helical" evidence="7">
    <location>
        <begin position="150"/>
        <end position="168"/>
    </location>
</feature>
<keyword evidence="10" id="KW-1185">Reference proteome</keyword>
<evidence type="ECO:0000256" key="1">
    <source>
        <dbReference type="ARBA" id="ARBA00004651"/>
    </source>
</evidence>
<feature type="domain" description="EamA" evidence="8">
    <location>
        <begin position="149"/>
        <end position="290"/>
    </location>
</feature>
<feature type="transmembrane region" description="Helical" evidence="7">
    <location>
        <begin position="67"/>
        <end position="84"/>
    </location>
</feature>
<accession>A0ABM8V8V7</accession>
<comment type="subcellular location">
    <subcellularLocation>
        <location evidence="1">Cell membrane</location>
        <topology evidence="1">Multi-pass membrane protein</topology>
    </subcellularLocation>
</comment>
<sequence>MKLAYVSAALNAVIIGFSFLFVKIALESAAPMDILAWRFAVSFAALSLPVLLGKIRLNFRGRPMHRLLLLATLYPLGFFLFQTYGLQHAASAEAGILNAFTPVLILMMASVFLKESAGGLQWISIGLSTAGVVFIYWMKGSAIDLSNLTGILLLTGSCAAFAGYSVLARSMLKSFRPMELTWWMLGIGCIFFLAVSGIQHASDGTWNELFAPLGDFRFIVSVLYLGILSSLVTAFTANYALSRLQAAKAGVFANLSTVVSIAAGALILGETIEIYHLIGTFMIIAGVWGANRPWKRPSAQNHPA</sequence>
<dbReference type="InterPro" id="IPR050638">
    <property type="entry name" value="AA-Vitamin_Transporters"/>
</dbReference>
<feature type="transmembrane region" description="Helical" evidence="7">
    <location>
        <begin position="120"/>
        <end position="138"/>
    </location>
</feature>
<feature type="domain" description="EamA" evidence="8">
    <location>
        <begin position="4"/>
        <end position="136"/>
    </location>
</feature>
<dbReference type="SUPFAM" id="SSF103481">
    <property type="entry name" value="Multidrug resistance efflux transporter EmrE"/>
    <property type="match status" value="2"/>
</dbReference>
<dbReference type="InterPro" id="IPR037185">
    <property type="entry name" value="EmrE-like"/>
</dbReference>
<feature type="transmembrane region" description="Helical" evidence="7">
    <location>
        <begin position="5"/>
        <end position="22"/>
    </location>
</feature>
<evidence type="ECO:0000259" key="8">
    <source>
        <dbReference type="Pfam" id="PF00892"/>
    </source>
</evidence>
<keyword evidence="4 7" id="KW-0812">Transmembrane</keyword>
<evidence type="ECO:0000256" key="3">
    <source>
        <dbReference type="ARBA" id="ARBA00022475"/>
    </source>
</evidence>
<evidence type="ECO:0000256" key="2">
    <source>
        <dbReference type="ARBA" id="ARBA00007362"/>
    </source>
</evidence>
<dbReference type="PANTHER" id="PTHR32322:SF18">
    <property type="entry name" value="S-ADENOSYLMETHIONINE_S-ADENOSYLHOMOCYSTEINE TRANSPORTER"/>
    <property type="match status" value="1"/>
</dbReference>
<reference evidence="9 10" key="1">
    <citation type="submission" date="2021-04" db="EMBL/GenBank/DDBJ databases">
        <authorList>
            <person name="Rakotoarivonina H."/>
        </authorList>
    </citation>
    <scope>NUCLEOTIDE SEQUENCE [LARGE SCALE GENOMIC DNA]</scope>
    <source>
        <strain evidence="9 10">XE</strain>
    </source>
</reference>
<keyword evidence="6 7" id="KW-0472">Membrane</keyword>
<dbReference type="Proteomes" id="UP000681526">
    <property type="component" value="Unassembled WGS sequence"/>
</dbReference>
<dbReference type="Gene3D" id="1.10.3730.20">
    <property type="match status" value="1"/>
</dbReference>